<keyword evidence="8" id="KW-1133">Transmembrane helix</keyword>
<dbReference type="SUPFAM" id="SSF46626">
    <property type="entry name" value="Cytochrome c"/>
    <property type="match status" value="1"/>
</dbReference>
<feature type="domain" description="Cytochrome c" evidence="9">
    <location>
        <begin position="84"/>
        <end position="164"/>
    </location>
</feature>
<feature type="region of interest" description="Disordered" evidence="7">
    <location>
        <begin position="164"/>
        <end position="186"/>
    </location>
</feature>
<proteinExistence type="predicted"/>
<keyword evidence="11" id="KW-1185">Reference proteome</keyword>
<organism evidence="10 11">
    <name type="scientific">Mesopusillimonas faecipullorum</name>
    <dbReference type="NCBI Taxonomy" id="2755040"/>
    <lineage>
        <taxon>Bacteria</taxon>
        <taxon>Pseudomonadati</taxon>
        <taxon>Pseudomonadota</taxon>
        <taxon>Betaproteobacteria</taxon>
        <taxon>Burkholderiales</taxon>
        <taxon>Alcaligenaceae</taxon>
        <taxon>Mesopusillimonas</taxon>
    </lineage>
</organism>
<evidence type="ECO:0000256" key="2">
    <source>
        <dbReference type="ARBA" id="ARBA00022617"/>
    </source>
</evidence>
<evidence type="ECO:0000313" key="10">
    <source>
        <dbReference type="EMBL" id="MCB5363717.1"/>
    </source>
</evidence>
<gene>
    <name evidence="10" type="ORF">H0484_08140</name>
</gene>
<dbReference type="EMBL" id="JACDXW010000003">
    <property type="protein sequence ID" value="MCB5363717.1"/>
    <property type="molecule type" value="Genomic_DNA"/>
</dbReference>
<dbReference type="PRINTS" id="PR00607">
    <property type="entry name" value="CYTCHROMECIE"/>
</dbReference>
<protein>
    <submittedName>
        <fullName evidence="10">Cytochrome c5 family protein</fullName>
    </submittedName>
</protein>
<dbReference type="PROSITE" id="PS51007">
    <property type="entry name" value="CYTC"/>
    <property type="match status" value="1"/>
</dbReference>
<dbReference type="Proteomes" id="UP000776983">
    <property type="component" value="Unassembled WGS sequence"/>
</dbReference>
<keyword evidence="3 6" id="KW-0479">Metal-binding</keyword>
<dbReference type="Pfam" id="PF13442">
    <property type="entry name" value="Cytochrome_CBB3"/>
    <property type="match status" value="1"/>
</dbReference>
<comment type="caution">
    <text evidence="10">The sequence shown here is derived from an EMBL/GenBank/DDBJ whole genome shotgun (WGS) entry which is preliminary data.</text>
</comment>
<evidence type="ECO:0000256" key="1">
    <source>
        <dbReference type="ARBA" id="ARBA00022448"/>
    </source>
</evidence>
<evidence type="ECO:0000256" key="7">
    <source>
        <dbReference type="SAM" id="MobiDB-lite"/>
    </source>
</evidence>
<evidence type="ECO:0000256" key="8">
    <source>
        <dbReference type="SAM" id="Phobius"/>
    </source>
</evidence>
<evidence type="ECO:0000256" key="4">
    <source>
        <dbReference type="ARBA" id="ARBA00022982"/>
    </source>
</evidence>
<dbReference type="InterPro" id="IPR036909">
    <property type="entry name" value="Cyt_c-like_dom_sf"/>
</dbReference>
<dbReference type="InterPro" id="IPR009056">
    <property type="entry name" value="Cyt_c-like_dom"/>
</dbReference>
<evidence type="ECO:0000259" key="9">
    <source>
        <dbReference type="PROSITE" id="PS51007"/>
    </source>
</evidence>
<evidence type="ECO:0000256" key="3">
    <source>
        <dbReference type="ARBA" id="ARBA00022723"/>
    </source>
</evidence>
<evidence type="ECO:0000256" key="6">
    <source>
        <dbReference type="PROSITE-ProRule" id="PRU00433"/>
    </source>
</evidence>
<evidence type="ECO:0000313" key="11">
    <source>
        <dbReference type="Proteomes" id="UP000776983"/>
    </source>
</evidence>
<dbReference type="PANTHER" id="PTHR40942">
    <property type="match status" value="1"/>
</dbReference>
<keyword evidence="5 6" id="KW-0408">Iron</keyword>
<keyword evidence="2 6" id="KW-0349">Heme</keyword>
<keyword evidence="8" id="KW-0472">Membrane</keyword>
<keyword evidence="1" id="KW-0813">Transport</keyword>
<dbReference type="Gene3D" id="1.10.760.10">
    <property type="entry name" value="Cytochrome c-like domain"/>
    <property type="match status" value="1"/>
</dbReference>
<accession>A0ABS8CCG7</accession>
<evidence type="ECO:0000256" key="5">
    <source>
        <dbReference type="ARBA" id="ARBA00023004"/>
    </source>
</evidence>
<name>A0ABS8CCG7_9BURK</name>
<dbReference type="InterPro" id="IPR002323">
    <property type="entry name" value="Cyt_CIE"/>
</dbReference>
<reference evidence="10 11" key="1">
    <citation type="submission" date="2020-07" db="EMBL/GenBank/DDBJ databases">
        <title>Pusillimonas sp. nov., isolated from poultry manure in Taiwan.</title>
        <authorList>
            <person name="Lin S.-Y."/>
            <person name="Tang Y.-S."/>
            <person name="Young C.-C."/>
        </authorList>
    </citation>
    <scope>NUCLEOTIDE SEQUENCE [LARGE SCALE GENOMIC DNA]</scope>
    <source>
        <strain evidence="10 11">CC-YST705</strain>
    </source>
</reference>
<keyword evidence="8" id="KW-0812">Transmembrane</keyword>
<sequence>MNQTADNAEKHNEAHEGPIKTPKQLVVTIILAFIVPIIIILLLINLVVSGSFQGAGSQALTPEAIASRIKPVAGFALVDANAPKVFKTGQQVYESTCTACHAAGVAGAPKTGDTAAWAPLIDSGMQALMKVALEGKGAMPPKGGNPTLSDFEIERAVVYMANQAGGSFPEPAEPAAEGDAAADNAP</sequence>
<keyword evidence="4" id="KW-0249">Electron transport</keyword>
<feature type="transmembrane region" description="Helical" evidence="8">
    <location>
        <begin position="25"/>
        <end position="48"/>
    </location>
</feature>
<dbReference type="PANTHER" id="PTHR40942:SF4">
    <property type="entry name" value="CYTOCHROME C5"/>
    <property type="match status" value="1"/>
</dbReference>